<evidence type="ECO:0000256" key="10">
    <source>
        <dbReference type="PROSITE-ProRule" id="PRU00284"/>
    </source>
</evidence>
<protein>
    <submittedName>
        <fullName evidence="15">Methyl-accepting chemotaxis protein</fullName>
    </submittedName>
</protein>
<evidence type="ECO:0000256" key="1">
    <source>
        <dbReference type="ARBA" id="ARBA00004651"/>
    </source>
</evidence>
<dbReference type="Gene3D" id="1.10.8.500">
    <property type="entry name" value="HAMP domain in histidine kinase"/>
    <property type="match status" value="1"/>
</dbReference>
<evidence type="ECO:0000256" key="11">
    <source>
        <dbReference type="SAM" id="Coils"/>
    </source>
</evidence>
<feature type="coiled-coil region" evidence="11">
    <location>
        <begin position="404"/>
        <end position="431"/>
    </location>
</feature>
<keyword evidence="4" id="KW-0145">Chemotaxis</keyword>
<dbReference type="PANTHER" id="PTHR32089:SF114">
    <property type="entry name" value="METHYL-ACCEPTING CHEMOTAXIS PROTEIN MCPB"/>
    <property type="match status" value="1"/>
</dbReference>
<keyword evidence="7 12" id="KW-0472">Membrane</keyword>
<reference evidence="15 16" key="1">
    <citation type="submission" date="2023-11" db="EMBL/GenBank/DDBJ databases">
        <title>Bacillus jintuensis, isolated from a mudflat on the Beibu Gulf coast.</title>
        <authorList>
            <person name="Li M."/>
        </authorList>
    </citation>
    <scope>NUCLEOTIDE SEQUENCE [LARGE SCALE GENOMIC DNA]</scope>
    <source>
        <strain evidence="15 16">31A1R</strain>
    </source>
</reference>
<dbReference type="CDD" id="cd12913">
    <property type="entry name" value="PDC1_MCP_like"/>
    <property type="match status" value="1"/>
</dbReference>
<comment type="similarity">
    <text evidence="9">Belongs to the methyl-accepting chemotaxis (MCP) protein family.</text>
</comment>
<dbReference type="InterPro" id="IPR033479">
    <property type="entry name" value="dCache_1"/>
</dbReference>
<evidence type="ECO:0000259" key="14">
    <source>
        <dbReference type="PROSITE" id="PS50885"/>
    </source>
</evidence>
<feature type="domain" description="HAMP" evidence="14">
    <location>
        <begin position="304"/>
        <end position="356"/>
    </location>
</feature>
<evidence type="ECO:0000256" key="7">
    <source>
        <dbReference type="ARBA" id="ARBA00023136"/>
    </source>
</evidence>
<accession>A0ABU5J3R4</accession>
<dbReference type="EMBL" id="JAXOFX010000018">
    <property type="protein sequence ID" value="MDZ5474011.1"/>
    <property type="molecule type" value="Genomic_DNA"/>
</dbReference>
<dbReference type="InterPro" id="IPR029151">
    <property type="entry name" value="Sensor-like_sf"/>
</dbReference>
<dbReference type="Proteomes" id="UP001290455">
    <property type="component" value="Unassembled WGS sequence"/>
</dbReference>
<gene>
    <name evidence="15" type="ORF">SM124_20015</name>
</gene>
<name>A0ABU5J3R4_9BACI</name>
<dbReference type="CDD" id="cd06225">
    <property type="entry name" value="HAMP"/>
    <property type="match status" value="1"/>
</dbReference>
<evidence type="ECO:0000256" key="4">
    <source>
        <dbReference type="ARBA" id="ARBA00022500"/>
    </source>
</evidence>
<evidence type="ECO:0000313" key="15">
    <source>
        <dbReference type="EMBL" id="MDZ5474011.1"/>
    </source>
</evidence>
<evidence type="ECO:0000313" key="16">
    <source>
        <dbReference type="Proteomes" id="UP001290455"/>
    </source>
</evidence>
<keyword evidence="6 12" id="KW-1133">Transmembrane helix</keyword>
<dbReference type="SUPFAM" id="SSF58104">
    <property type="entry name" value="Methyl-accepting chemotaxis protein (MCP) signaling domain"/>
    <property type="match status" value="1"/>
</dbReference>
<dbReference type="InterPro" id="IPR003660">
    <property type="entry name" value="HAMP_dom"/>
</dbReference>
<proteinExistence type="inferred from homology"/>
<feature type="transmembrane region" description="Helical" evidence="12">
    <location>
        <begin position="12"/>
        <end position="35"/>
    </location>
</feature>
<evidence type="ECO:0000256" key="2">
    <source>
        <dbReference type="ARBA" id="ARBA00022475"/>
    </source>
</evidence>
<dbReference type="Pfam" id="PF00672">
    <property type="entry name" value="HAMP"/>
    <property type="match status" value="1"/>
</dbReference>
<dbReference type="PROSITE" id="PS50111">
    <property type="entry name" value="CHEMOTAXIS_TRANSDUC_2"/>
    <property type="match status" value="1"/>
</dbReference>
<keyword evidence="3" id="KW-0488">Methylation</keyword>
<dbReference type="SMART" id="SM00283">
    <property type="entry name" value="MA"/>
    <property type="match status" value="1"/>
</dbReference>
<feature type="transmembrane region" description="Helical" evidence="12">
    <location>
        <begin position="280"/>
        <end position="303"/>
    </location>
</feature>
<dbReference type="CDD" id="cd11386">
    <property type="entry name" value="MCP_signal"/>
    <property type="match status" value="1"/>
</dbReference>
<dbReference type="PANTHER" id="PTHR32089">
    <property type="entry name" value="METHYL-ACCEPTING CHEMOTAXIS PROTEIN MCPB"/>
    <property type="match status" value="1"/>
</dbReference>
<dbReference type="SUPFAM" id="SSF103190">
    <property type="entry name" value="Sensory domain-like"/>
    <property type="match status" value="1"/>
</dbReference>
<comment type="subcellular location">
    <subcellularLocation>
        <location evidence="1">Cell membrane</location>
        <topology evidence="1">Multi-pass membrane protein</topology>
    </subcellularLocation>
</comment>
<dbReference type="Gene3D" id="3.30.450.20">
    <property type="entry name" value="PAS domain"/>
    <property type="match status" value="2"/>
</dbReference>
<dbReference type="InterPro" id="IPR004089">
    <property type="entry name" value="MCPsignal_dom"/>
</dbReference>
<keyword evidence="16" id="KW-1185">Reference proteome</keyword>
<sequence length="662" mass="73534">MFKNINKSLQKQILVPFLILIIIAGVVISTVSYIFTVNNTGKLLSHAVSSQMVSMNDSFEVFFQNTIMTVERLGKMKELENYNENRLSLEESFREMTETNSSLQFVYLGTEKEGDMIIQPPTELPDGFDPRQRPWYSQAFENKGEVIWTEPYVDSVTGGIIVSAAKAIEINGNKIGVLSLDFSVDQLSAMINKTKIGKTGYAVLFDSNGKLLAHPDKEMIGQDQTKKSFYKELQKSNQGIVNYSHNGDNKIMAFVKNPTTGWVLAGTVNKSELESEADNILLPIIISLVCVIIVALLASIFIARRITKPISELQKSMVEVEEGNLLTAVRIEREDEIGKLSKSFEHMLLNMRSMMGDIFTLSTRVSEAAETLVSSAEENTASANEVAITMEQISAGAGKQSAIIDQSSKATDQLSDQIKIIENQAEHMADESDLMLQSSEDGMKKVHFLIQQFDRTSKMTSEMVTAIHKLDDRSNNINEIVKKITEIANQTNLLALNAAIEAARAGEHGKGFAVVADEVRKLAEQSEGALKEISEIISFMQGETKQTVQLMDQNIEIVEEQGKAVKETEEAFEDIRKTISSSKTNIEGINESVKQIISQKNLLLRNMENITGISQETSAGTEEVSASIEETAASMEQLNNLAEELEAFSRKMREELNKFTIQ</sequence>
<evidence type="ECO:0000259" key="13">
    <source>
        <dbReference type="PROSITE" id="PS50111"/>
    </source>
</evidence>
<evidence type="ECO:0000256" key="8">
    <source>
        <dbReference type="ARBA" id="ARBA00023224"/>
    </source>
</evidence>
<dbReference type="PROSITE" id="PS50885">
    <property type="entry name" value="HAMP"/>
    <property type="match status" value="1"/>
</dbReference>
<comment type="caution">
    <text evidence="15">The sequence shown here is derived from an EMBL/GenBank/DDBJ whole genome shotgun (WGS) entry which is preliminary data.</text>
</comment>
<dbReference type="Gene3D" id="1.10.287.950">
    <property type="entry name" value="Methyl-accepting chemotaxis protein"/>
    <property type="match status" value="1"/>
</dbReference>
<keyword evidence="8 10" id="KW-0807">Transducer</keyword>
<dbReference type="Pfam" id="PF02743">
    <property type="entry name" value="dCache_1"/>
    <property type="match status" value="1"/>
</dbReference>
<dbReference type="SMART" id="SM00304">
    <property type="entry name" value="HAMP"/>
    <property type="match status" value="1"/>
</dbReference>
<keyword evidence="5 12" id="KW-0812">Transmembrane</keyword>
<keyword evidence="11" id="KW-0175">Coiled coil</keyword>
<organism evidence="15 16">
    <name type="scientific">Robertmurraya mangrovi</name>
    <dbReference type="NCBI Taxonomy" id="3098077"/>
    <lineage>
        <taxon>Bacteria</taxon>
        <taxon>Bacillati</taxon>
        <taxon>Bacillota</taxon>
        <taxon>Bacilli</taxon>
        <taxon>Bacillales</taxon>
        <taxon>Bacillaceae</taxon>
        <taxon>Robertmurraya</taxon>
    </lineage>
</organism>
<dbReference type="Pfam" id="PF00015">
    <property type="entry name" value="MCPsignal"/>
    <property type="match status" value="1"/>
</dbReference>
<evidence type="ECO:0000256" key="9">
    <source>
        <dbReference type="ARBA" id="ARBA00029447"/>
    </source>
</evidence>
<evidence type="ECO:0000256" key="5">
    <source>
        <dbReference type="ARBA" id="ARBA00022692"/>
    </source>
</evidence>
<evidence type="ECO:0000256" key="3">
    <source>
        <dbReference type="ARBA" id="ARBA00022481"/>
    </source>
</evidence>
<keyword evidence="2" id="KW-1003">Cell membrane</keyword>
<dbReference type="CDD" id="cd12912">
    <property type="entry name" value="PDC2_MCP_like"/>
    <property type="match status" value="1"/>
</dbReference>
<feature type="coiled-coil region" evidence="11">
    <location>
        <begin position="628"/>
        <end position="658"/>
    </location>
</feature>
<evidence type="ECO:0000256" key="12">
    <source>
        <dbReference type="SAM" id="Phobius"/>
    </source>
</evidence>
<feature type="domain" description="Methyl-accepting transducer" evidence="13">
    <location>
        <begin position="375"/>
        <end position="632"/>
    </location>
</feature>
<dbReference type="RefSeq" id="WP_322448302.1">
    <property type="nucleotide sequence ID" value="NZ_JAXOFX010000018.1"/>
</dbReference>
<evidence type="ECO:0000256" key="6">
    <source>
        <dbReference type="ARBA" id="ARBA00022989"/>
    </source>
</evidence>